<protein>
    <submittedName>
        <fullName evidence="11">G1500 protein</fullName>
    </submittedName>
</protein>
<sequence length="182" mass="20245">MEASEEGKLSMLRKAFHSGLARALEPINQQEFHKCFPSFDARHAMAFYDLYRQVLFQVRGNSEAEFEIICEEAQLVSKFAALNQLAAAQGLTKVSDTGADDSIQKPADIILARRVAAKLQEAEELLGILEQEEQRLASSRQAKEQAEQQLQERAKAATDITCGVDQVHVASKAWNARTVVKI</sequence>
<keyword evidence="9" id="KW-0137">Centromere</keyword>
<dbReference type="EMBL" id="CAXHTA020000002">
    <property type="protein sequence ID" value="CAL5219627.1"/>
    <property type="molecule type" value="Genomic_DNA"/>
</dbReference>
<evidence type="ECO:0000256" key="1">
    <source>
        <dbReference type="ARBA" id="ARBA00004123"/>
    </source>
</evidence>
<evidence type="ECO:0000256" key="9">
    <source>
        <dbReference type="ARBA" id="ARBA00023328"/>
    </source>
</evidence>
<keyword evidence="7" id="KW-0539">Nucleus</keyword>
<proteinExistence type="predicted"/>
<gene>
    <name evidence="11" type="primary">g1500</name>
    <name evidence="11" type="ORF">VP750_LOCUS1286</name>
</gene>
<dbReference type="PANTHER" id="PTHR15459:SF3">
    <property type="entry name" value="POLYAMINE-MODULATED FACTOR 1"/>
    <property type="match status" value="1"/>
</dbReference>
<evidence type="ECO:0000256" key="2">
    <source>
        <dbReference type="ARBA" id="ARBA00004629"/>
    </source>
</evidence>
<keyword evidence="8" id="KW-0131">Cell cycle</keyword>
<evidence type="ECO:0000256" key="6">
    <source>
        <dbReference type="ARBA" id="ARBA00022838"/>
    </source>
</evidence>
<dbReference type="Proteomes" id="UP001497392">
    <property type="component" value="Unassembled WGS sequence"/>
</dbReference>
<comment type="caution">
    <text evidence="11">The sequence shown here is derived from an EMBL/GenBank/DDBJ whole genome shotgun (WGS) entry which is preliminary data.</text>
</comment>
<evidence type="ECO:0000256" key="3">
    <source>
        <dbReference type="ARBA" id="ARBA00022454"/>
    </source>
</evidence>
<keyword evidence="12" id="KW-1185">Reference proteome</keyword>
<dbReference type="InterPro" id="IPR007128">
    <property type="entry name" value="PMF1/Nnf1"/>
</dbReference>
<keyword evidence="6" id="KW-0995">Kinetochore</keyword>
<evidence type="ECO:0000313" key="12">
    <source>
        <dbReference type="Proteomes" id="UP001497392"/>
    </source>
</evidence>
<keyword evidence="3" id="KW-0158">Chromosome</keyword>
<organism evidence="11 12">
    <name type="scientific">Coccomyxa viridis</name>
    <dbReference type="NCBI Taxonomy" id="1274662"/>
    <lineage>
        <taxon>Eukaryota</taxon>
        <taxon>Viridiplantae</taxon>
        <taxon>Chlorophyta</taxon>
        <taxon>core chlorophytes</taxon>
        <taxon>Trebouxiophyceae</taxon>
        <taxon>Trebouxiophyceae incertae sedis</taxon>
        <taxon>Coccomyxaceae</taxon>
        <taxon>Coccomyxa</taxon>
    </lineage>
</organism>
<keyword evidence="10" id="KW-0175">Coiled coil</keyword>
<evidence type="ECO:0000313" key="11">
    <source>
        <dbReference type="EMBL" id="CAL5219627.1"/>
    </source>
</evidence>
<dbReference type="PANTHER" id="PTHR15459">
    <property type="entry name" value="POLYAMINE-MODULATED FACTOR 1"/>
    <property type="match status" value="1"/>
</dbReference>
<reference evidence="11 12" key="1">
    <citation type="submission" date="2024-06" db="EMBL/GenBank/DDBJ databases">
        <authorList>
            <person name="Kraege A."/>
            <person name="Thomma B."/>
        </authorList>
    </citation>
    <scope>NUCLEOTIDE SEQUENCE [LARGE SCALE GENOMIC DNA]</scope>
</reference>
<evidence type="ECO:0000256" key="4">
    <source>
        <dbReference type="ARBA" id="ARBA00022618"/>
    </source>
</evidence>
<feature type="coiled-coil region" evidence="10">
    <location>
        <begin position="112"/>
        <end position="160"/>
    </location>
</feature>
<keyword evidence="4" id="KW-0132">Cell division</keyword>
<accession>A0ABP1FQ00</accession>
<evidence type="ECO:0000256" key="10">
    <source>
        <dbReference type="SAM" id="Coils"/>
    </source>
</evidence>
<keyword evidence="5" id="KW-0498">Mitosis</keyword>
<evidence type="ECO:0000256" key="8">
    <source>
        <dbReference type="ARBA" id="ARBA00023306"/>
    </source>
</evidence>
<comment type="subcellular location">
    <subcellularLocation>
        <location evidence="2">Chromosome</location>
        <location evidence="2">Centromere</location>
        <location evidence="2">Kinetochore</location>
    </subcellularLocation>
    <subcellularLocation>
        <location evidence="1">Nucleus</location>
    </subcellularLocation>
</comment>
<dbReference type="Pfam" id="PF03980">
    <property type="entry name" value="Nnf1"/>
    <property type="match status" value="1"/>
</dbReference>
<evidence type="ECO:0000256" key="7">
    <source>
        <dbReference type="ARBA" id="ARBA00023242"/>
    </source>
</evidence>
<name>A0ABP1FQ00_9CHLO</name>
<evidence type="ECO:0000256" key="5">
    <source>
        <dbReference type="ARBA" id="ARBA00022776"/>
    </source>
</evidence>